<evidence type="ECO:0000313" key="12">
    <source>
        <dbReference type="EMBL" id="GAT92966.1"/>
    </source>
</evidence>
<evidence type="ECO:0000256" key="10">
    <source>
        <dbReference type="ARBA" id="ARBA00048679"/>
    </source>
</evidence>
<dbReference type="Gene3D" id="1.10.510.10">
    <property type="entry name" value="Transferase(Phosphotransferase) domain 1"/>
    <property type="match status" value="1"/>
</dbReference>
<dbReference type="PANTHER" id="PTHR12209">
    <property type="entry name" value="NON-SPECIFIC SERINE/THREONINE PROTEIN KINASE"/>
    <property type="match status" value="1"/>
</dbReference>
<name>A0A175JHM2_ENTHI</name>
<keyword evidence="7 12" id="KW-0418">Kinase</keyword>
<evidence type="ECO:0000256" key="6">
    <source>
        <dbReference type="ARBA" id="ARBA00022741"/>
    </source>
</evidence>
<dbReference type="NCBIfam" id="TIGR03724">
    <property type="entry name" value="arch_bud32"/>
    <property type="match status" value="1"/>
</dbReference>
<dbReference type="VEuPathDB" id="AmoebaDB:EHI5A_024760"/>
<comment type="catalytic activity">
    <reaction evidence="10">
        <text>L-seryl-[protein] + ATP = O-phospho-L-seryl-[protein] + ADP + H(+)</text>
        <dbReference type="Rhea" id="RHEA:17989"/>
        <dbReference type="Rhea" id="RHEA-COMP:9863"/>
        <dbReference type="Rhea" id="RHEA-COMP:11604"/>
        <dbReference type="ChEBI" id="CHEBI:15378"/>
        <dbReference type="ChEBI" id="CHEBI:29999"/>
        <dbReference type="ChEBI" id="CHEBI:30616"/>
        <dbReference type="ChEBI" id="CHEBI:83421"/>
        <dbReference type="ChEBI" id="CHEBI:456216"/>
        <dbReference type="EC" id="2.7.11.1"/>
    </reaction>
</comment>
<comment type="catalytic activity">
    <reaction evidence="9">
        <text>L-threonyl-[protein] + ATP = O-phospho-L-threonyl-[protein] + ADP + H(+)</text>
        <dbReference type="Rhea" id="RHEA:46608"/>
        <dbReference type="Rhea" id="RHEA-COMP:11060"/>
        <dbReference type="Rhea" id="RHEA-COMP:11605"/>
        <dbReference type="ChEBI" id="CHEBI:15378"/>
        <dbReference type="ChEBI" id="CHEBI:30013"/>
        <dbReference type="ChEBI" id="CHEBI:30616"/>
        <dbReference type="ChEBI" id="CHEBI:61977"/>
        <dbReference type="ChEBI" id="CHEBI:456216"/>
        <dbReference type="EC" id="2.7.11.1"/>
    </reaction>
</comment>
<evidence type="ECO:0000313" key="13">
    <source>
        <dbReference type="Proteomes" id="UP000078387"/>
    </source>
</evidence>
<dbReference type="InterPro" id="IPR022495">
    <property type="entry name" value="Bud32"/>
</dbReference>
<proteinExistence type="inferred from homology"/>
<gene>
    <name evidence="12" type="ORF">CL6EHI_155360</name>
</gene>
<dbReference type="InterPro" id="IPR008266">
    <property type="entry name" value="Tyr_kinase_AS"/>
</dbReference>
<dbReference type="VEuPathDB" id="AmoebaDB:KM1_072250"/>
<keyword evidence="6" id="KW-0547">Nucleotide-binding</keyword>
<keyword evidence="3" id="KW-0723">Serine/threonine-protein kinase</keyword>
<evidence type="ECO:0000256" key="4">
    <source>
        <dbReference type="ARBA" id="ARBA00022679"/>
    </source>
</evidence>
<feature type="domain" description="Protein kinase" evidence="11">
    <location>
        <begin position="17"/>
        <end position="231"/>
    </location>
</feature>
<dbReference type="SMART" id="SM00220">
    <property type="entry name" value="S_TKc"/>
    <property type="match status" value="1"/>
</dbReference>
<dbReference type="GO" id="GO:0005634">
    <property type="term" value="C:nucleus"/>
    <property type="evidence" value="ECO:0007669"/>
    <property type="project" value="TreeGrafter"/>
</dbReference>
<dbReference type="VEuPathDB" id="AmoebaDB:EHI7A_050380"/>
<dbReference type="GO" id="GO:0005524">
    <property type="term" value="F:ATP binding"/>
    <property type="evidence" value="ECO:0007669"/>
    <property type="project" value="UniProtKB-KW"/>
</dbReference>
<reference evidence="12 13" key="1">
    <citation type="submission" date="2016-05" db="EMBL/GenBank/DDBJ databases">
        <title>First whole genome sequencing of Entamoeba histolytica HM1:IMSS-clone-6.</title>
        <authorList>
            <person name="Mukherjee Avik.K."/>
            <person name="Izumyama S."/>
            <person name="Nakada-Tsukui K."/>
            <person name="Nozaki T."/>
        </authorList>
    </citation>
    <scope>NUCLEOTIDE SEQUENCE [LARGE SCALE GENOMIC DNA]</scope>
    <source>
        <strain evidence="12 13">HM1:IMSS clone 6</strain>
    </source>
</reference>
<organism evidence="12 13">
    <name type="scientific">Entamoeba histolytica</name>
    <dbReference type="NCBI Taxonomy" id="5759"/>
    <lineage>
        <taxon>Eukaryota</taxon>
        <taxon>Amoebozoa</taxon>
        <taxon>Evosea</taxon>
        <taxon>Archamoebae</taxon>
        <taxon>Mastigamoebida</taxon>
        <taxon>Entamoebidae</taxon>
        <taxon>Entamoeba</taxon>
    </lineage>
</organism>
<evidence type="ECO:0000256" key="9">
    <source>
        <dbReference type="ARBA" id="ARBA00047899"/>
    </source>
</evidence>
<evidence type="ECO:0000256" key="2">
    <source>
        <dbReference type="ARBA" id="ARBA00012513"/>
    </source>
</evidence>
<dbReference type="eggNOG" id="KOG3087">
    <property type="taxonomic scope" value="Eukaryota"/>
</dbReference>
<dbReference type="SUPFAM" id="SSF56112">
    <property type="entry name" value="Protein kinase-like (PK-like)"/>
    <property type="match status" value="1"/>
</dbReference>
<dbReference type="EMBL" id="BDEQ01000001">
    <property type="protein sequence ID" value="GAT92966.1"/>
    <property type="molecule type" value="Genomic_DNA"/>
</dbReference>
<dbReference type="Pfam" id="PF00069">
    <property type="entry name" value="Pkinase"/>
    <property type="match status" value="1"/>
</dbReference>
<comment type="caution">
    <text evidence="12">The sequence shown here is derived from an EMBL/GenBank/DDBJ whole genome shotgun (WGS) entry which is preliminary data.</text>
</comment>
<comment type="similarity">
    <text evidence="1">Belongs to the protein kinase superfamily. BUD32 family.</text>
</comment>
<dbReference type="Gene3D" id="3.30.200.20">
    <property type="entry name" value="Phosphorylase Kinase, domain 1"/>
    <property type="match status" value="1"/>
</dbReference>
<dbReference type="PANTHER" id="PTHR12209:SF0">
    <property type="entry name" value="EKC_KEOPS COMPLEX SUBUNIT TP53RK"/>
    <property type="match status" value="1"/>
</dbReference>
<dbReference type="InterPro" id="IPR011009">
    <property type="entry name" value="Kinase-like_dom_sf"/>
</dbReference>
<accession>A0A175JHM2</accession>
<dbReference type="FunFam" id="1.10.510.10:FF:000323">
    <property type="entry name" value="TP53-regulating kinase, putative"/>
    <property type="match status" value="1"/>
</dbReference>
<dbReference type="GO" id="GO:0000408">
    <property type="term" value="C:EKC/KEOPS complex"/>
    <property type="evidence" value="ECO:0007669"/>
    <property type="project" value="TreeGrafter"/>
</dbReference>
<dbReference type="GO" id="GO:0008033">
    <property type="term" value="P:tRNA processing"/>
    <property type="evidence" value="ECO:0007669"/>
    <property type="project" value="UniProtKB-KW"/>
</dbReference>
<evidence type="ECO:0000256" key="7">
    <source>
        <dbReference type="ARBA" id="ARBA00022777"/>
    </source>
</evidence>
<dbReference type="VEuPathDB" id="AmoebaDB:EHI8A_107050"/>
<evidence type="ECO:0000256" key="5">
    <source>
        <dbReference type="ARBA" id="ARBA00022694"/>
    </source>
</evidence>
<dbReference type="InterPro" id="IPR000719">
    <property type="entry name" value="Prot_kinase_dom"/>
</dbReference>
<dbReference type="FunFam" id="3.30.200.20:FF:000957">
    <property type="entry name" value="TP53-regulating kinase, putative"/>
    <property type="match status" value="1"/>
</dbReference>
<dbReference type="GO" id="GO:0005829">
    <property type="term" value="C:cytosol"/>
    <property type="evidence" value="ECO:0007669"/>
    <property type="project" value="TreeGrafter"/>
</dbReference>
<dbReference type="Proteomes" id="UP000078387">
    <property type="component" value="Unassembled WGS sequence"/>
</dbReference>
<evidence type="ECO:0000259" key="11">
    <source>
        <dbReference type="PROSITE" id="PS50011"/>
    </source>
</evidence>
<dbReference type="PROSITE" id="PS50011">
    <property type="entry name" value="PROTEIN_KINASE_DOM"/>
    <property type="match status" value="1"/>
</dbReference>
<protein>
    <recommendedName>
        <fullName evidence="2">non-specific serine/threonine protein kinase</fullName>
        <ecNumber evidence="2">2.7.11.1</ecNumber>
    </recommendedName>
</protein>
<dbReference type="GO" id="GO:0070525">
    <property type="term" value="P:tRNA threonylcarbamoyladenosine metabolic process"/>
    <property type="evidence" value="ECO:0007669"/>
    <property type="project" value="TreeGrafter"/>
</dbReference>
<dbReference type="GO" id="GO:0004674">
    <property type="term" value="F:protein serine/threonine kinase activity"/>
    <property type="evidence" value="ECO:0007669"/>
    <property type="project" value="UniProtKB-KW"/>
</dbReference>
<dbReference type="PROSITE" id="PS00109">
    <property type="entry name" value="PROTEIN_KINASE_TYR"/>
    <property type="match status" value="1"/>
</dbReference>
<keyword evidence="5" id="KW-0819">tRNA processing</keyword>
<sequence>MTYKTSSFDFKSLLLHLDEKDKVSQGAEAVIYKVSTPNGIFLIKHRFAKSYREPTLDKSMNKKRVSNENKTLQRFNELNIPCPKVFYCNNLDIVMEYIDGKTLKSFVNGMYKNEKYSDEAICVMGKLGKLIGTIHKKGFIHGDLTTSNFMIKQTGDIIIIDFGLTTMSETIENRAVDLYVLERALLCTHYKAEDLFRYILEGYRETGDKANEVIQHLNEVRLRGRKKDMSG</sequence>
<evidence type="ECO:0000256" key="8">
    <source>
        <dbReference type="ARBA" id="ARBA00022840"/>
    </source>
</evidence>
<evidence type="ECO:0000256" key="1">
    <source>
        <dbReference type="ARBA" id="ARBA00010630"/>
    </source>
</evidence>
<dbReference type="VEuPathDB" id="AmoebaDB:EHI_155360"/>
<evidence type="ECO:0000256" key="3">
    <source>
        <dbReference type="ARBA" id="ARBA00022527"/>
    </source>
</evidence>
<dbReference type="AlphaFoldDB" id="A0A175JHM2"/>
<dbReference type="EC" id="2.7.11.1" evidence="2"/>
<keyword evidence="4" id="KW-0808">Transferase</keyword>
<keyword evidence="8" id="KW-0067">ATP-binding</keyword>